<dbReference type="EMBL" id="KB299042">
    <property type="protein sequence ID" value="ELU08503.1"/>
    <property type="molecule type" value="Genomic_DNA"/>
</dbReference>
<reference evidence="3" key="1">
    <citation type="submission" date="2012-12" db="EMBL/GenBank/DDBJ databases">
        <authorList>
            <person name="Hellsten U."/>
            <person name="Grimwood J."/>
            <person name="Chapman J.A."/>
            <person name="Shapiro H."/>
            <person name="Aerts A."/>
            <person name="Otillar R.P."/>
            <person name="Terry A.Y."/>
            <person name="Boore J.L."/>
            <person name="Simakov O."/>
            <person name="Marletaz F."/>
            <person name="Cho S.-J."/>
            <person name="Edsinger-Gonzales E."/>
            <person name="Havlak P."/>
            <person name="Kuo D.-H."/>
            <person name="Larsson T."/>
            <person name="Lv J."/>
            <person name="Arendt D."/>
            <person name="Savage R."/>
            <person name="Osoegawa K."/>
            <person name="de Jong P."/>
            <person name="Lindberg D.R."/>
            <person name="Seaver E.C."/>
            <person name="Weisblat D.A."/>
            <person name="Putnam N.H."/>
            <person name="Grigoriev I.V."/>
            <person name="Rokhsar D.S."/>
        </authorList>
    </citation>
    <scope>NUCLEOTIDE SEQUENCE</scope>
    <source>
        <strain evidence="3">I ESC-2004</strain>
    </source>
</reference>
<dbReference type="AlphaFoldDB" id="R7UQW5"/>
<dbReference type="HOGENOM" id="CLU_118269_2_0_1"/>
<dbReference type="OrthoDB" id="8048764at2759"/>
<reference evidence="1 3" key="2">
    <citation type="journal article" date="2013" name="Nature">
        <title>Insights into bilaterian evolution from three spiralian genomes.</title>
        <authorList>
            <person name="Simakov O."/>
            <person name="Marletaz F."/>
            <person name="Cho S.J."/>
            <person name="Edsinger-Gonzales E."/>
            <person name="Havlak P."/>
            <person name="Hellsten U."/>
            <person name="Kuo D.H."/>
            <person name="Larsson T."/>
            <person name="Lv J."/>
            <person name="Arendt D."/>
            <person name="Savage R."/>
            <person name="Osoegawa K."/>
            <person name="de Jong P."/>
            <person name="Grimwood J."/>
            <person name="Chapman J.A."/>
            <person name="Shapiro H."/>
            <person name="Aerts A."/>
            <person name="Otillar R.P."/>
            <person name="Terry A.Y."/>
            <person name="Boore J.L."/>
            <person name="Grigoriev I.V."/>
            <person name="Lindberg D.R."/>
            <person name="Seaver E.C."/>
            <person name="Weisblat D.A."/>
            <person name="Putnam N.H."/>
            <person name="Rokhsar D.S."/>
        </authorList>
    </citation>
    <scope>NUCLEOTIDE SEQUENCE</scope>
    <source>
        <strain evidence="1 3">I ESC-2004</strain>
    </source>
</reference>
<evidence type="ECO:0000313" key="2">
    <source>
        <dbReference type="EnsemblMetazoa" id="CapteP135849"/>
    </source>
</evidence>
<organism evidence="1">
    <name type="scientific">Capitella teleta</name>
    <name type="common">Polychaete worm</name>
    <dbReference type="NCBI Taxonomy" id="283909"/>
    <lineage>
        <taxon>Eukaryota</taxon>
        <taxon>Metazoa</taxon>
        <taxon>Spiralia</taxon>
        <taxon>Lophotrochozoa</taxon>
        <taxon>Annelida</taxon>
        <taxon>Polychaeta</taxon>
        <taxon>Sedentaria</taxon>
        <taxon>Scolecida</taxon>
        <taxon>Capitellidae</taxon>
        <taxon>Capitella</taxon>
    </lineage>
</organism>
<dbReference type="PANTHER" id="PTHR33395">
    <property type="entry name" value="TRANSCRIPTASE, PUTATIVE-RELATED-RELATED"/>
    <property type="match status" value="1"/>
</dbReference>
<dbReference type="GO" id="GO:0061343">
    <property type="term" value="P:cell adhesion involved in heart morphogenesis"/>
    <property type="evidence" value="ECO:0007669"/>
    <property type="project" value="TreeGrafter"/>
</dbReference>
<dbReference type="STRING" id="283909.R7UQW5"/>
<protein>
    <submittedName>
        <fullName evidence="1 2">Uncharacterized protein</fullName>
    </submittedName>
</protein>
<dbReference type="GO" id="GO:0007508">
    <property type="term" value="P:larval heart development"/>
    <property type="evidence" value="ECO:0007669"/>
    <property type="project" value="TreeGrafter"/>
</dbReference>
<dbReference type="Proteomes" id="UP000014760">
    <property type="component" value="Unassembled WGS sequence"/>
</dbReference>
<evidence type="ECO:0000313" key="3">
    <source>
        <dbReference type="Proteomes" id="UP000014760"/>
    </source>
</evidence>
<dbReference type="PANTHER" id="PTHR33395:SF22">
    <property type="entry name" value="REVERSE TRANSCRIPTASE DOMAIN-CONTAINING PROTEIN"/>
    <property type="match status" value="1"/>
</dbReference>
<name>R7UQW5_CAPTE</name>
<sequence>PVAINEIRLAVNKLKTTASAGHDKLKPKIIKLIGDGISRRLTHIVNLIFEHNKVPHELKFANFTPIFKAGNNNMEVQNYRPISV</sequence>
<reference evidence="2" key="3">
    <citation type="submission" date="2015-06" db="UniProtKB">
        <authorList>
            <consortium name="EnsemblMetazoa"/>
        </authorList>
    </citation>
    <scope>IDENTIFICATION</scope>
</reference>
<dbReference type="EnsemblMetazoa" id="CapteT135849">
    <property type="protein sequence ID" value="CapteP135849"/>
    <property type="gene ID" value="CapteG135849"/>
</dbReference>
<feature type="non-terminal residue" evidence="1">
    <location>
        <position position="1"/>
    </location>
</feature>
<proteinExistence type="predicted"/>
<keyword evidence="3" id="KW-1185">Reference proteome</keyword>
<accession>R7UQW5</accession>
<dbReference type="EMBL" id="AMQN01021725">
    <property type="status" value="NOT_ANNOTATED_CDS"/>
    <property type="molecule type" value="Genomic_DNA"/>
</dbReference>
<dbReference type="GO" id="GO:0031012">
    <property type="term" value="C:extracellular matrix"/>
    <property type="evidence" value="ECO:0007669"/>
    <property type="project" value="TreeGrafter"/>
</dbReference>
<gene>
    <name evidence="1" type="ORF">CAPTEDRAFT_135849</name>
</gene>
<evidence type="ECO:0000313" key="1">
    <source>
        <dbReference type="EMBL" id="ELU08503.1"/>
    </source>
</evidence>